<keyword evidence="7 9" id="KW-0472">Membrane</keyword>
<feature type="domain" description="Tripartite ATP-independent periplasmic transporters DctQ component" evidence="10">
    <location>
        <begin position="25"/>
        <end position="156"/>
    </location>
</feature>
<comment type="subcellular location">
    <subcellularLocation>
        <location evidence="1">Cell inner membrane</location>
        <topology evidence="1">Multi-pass membrane protein</topology>
    </subcellularLocation>
</comment>
<evidence type="ECO:0000256" key="9">
    <source>
        <dbReference type="SAM" id="Phobius"/>
    </source>
</evidence>
<evidence type="ECO:0000256" key="2">
    <source>
        <dbReference type="ARBA" id="ARBA00022448"/>
    </source>
</evidence>
<dbReference type="EMBL" id="FNRK01000009">
    <property type="protein sequence ID" value="SEA38459.1"/>
    <property type="molecule type" value="Genomic_DNA"/>
</dbReference>
<protein>
    <submittedName>
        <fullName evidence="11">TRAP-type C4-dicarboxylate transport system, small permease component</fullName>
    </submittedName>
</protein>
<dbReference type="InterPro" id="IPR055348">
    <property type="entry name" value="DctQ"/>
</dbReference>
<name>A0A1H4ARE2_9FIRM</name>
<keyword evidence="12" id="KW-1185">Reference proteome</keyword>
<gene>
    <name evidence="11" type="ORF">SAMN04515656_10910</name>
</gene>
<feature type="transmembrane region" description="Helical" evidence="9">
    <location>
        <begin position="88"/>
        <end position="107"/>
    </location>
</feature>
<evidence type="ECO:0000256" key="7">
    <source>
        <dbReference type="ARBA" id="ARBA00023136"/>
    </source>
</evidence>
<keyword evidence="5 9" id="KW-0812">Transmembrane</keyword>
<evidence type="ECO:0000259" key="10">
    <source>
        <dbReference type="Pfam" id="PF04290"/>
    </source>
</evidence>
<evidence type="ECO:0000313" key="12">
    <source>
        <dbReference type="Proteomes" id="UP000199394"/>
    </source>
</evidence>
<evidence type="ECO:0000256" key="5">
    <source>
        <dbReference type="ARBA" id="ARBA00022692"/>
    </source>
</evidence>
<dbReference type="AlphaFoldDB" id="A0A1H4ARE2"/>
<evidence type="ECO:0000313" key="11">
    <source>
        <dbReference type="EMBL" id="SEA38459.1"/>
    </source>
</evidence>
<proteinExistence type="inferred from homology"/>
<dbReference type="STRING" id="81409.SAMN04515656_10910"/>
<feature type="transmembrane region" description="Helical" evidence="9">
    <location>
        <begin position="127"/>
        <end position="148"/>
    </location>
</feature>
<reference evidence="11 12" key="1">
    <citation type="submission" date="2016-10" db="EMBL/GenBank/DDBJ databases">
        <authorList>
            <person name="de Groot N.N."/>
        </authorList>
    </citation>
    <scope>NUCLEOTIDE SEQUENCE [LARGE SCALE GENOMIC DNA]</scope>
    <source>
        <strain evidence="11 12">SR12</strain>
    </source>
</reference>
<evidence type="ECO:0000256" key="8">
    <source>
        <dbReference type="ARBA" id="ARBA00038436"/>
    </source>
</evidence>
<feature type="transmembrane region" description="Helical" evidence="9">
    <location>
        <begin position="51"/>
        <end position="67"/>
    </location>
</feature>
<organism evidence="11 12">
    <name type="scientific">Eubacterium aggregans</name>
    <dbReference type="NCBI Taxonomy" id="81409"/>
    <lineage>
        <taxon>Bacteria</taxon>
        <taxon>Bacillati</taxon>
        <taxon>Bacillota</taxon>
        <taxon>Clostridia</taxon>
        <taxon>Eubacteriales</taxon>
        <taxon>Eubacteriaceae</taxon>
        <taxon>Eubacterium</taxon>
    </lineage>
</organism>
<evidence type="ECO:0000256" key="4">
    <source>
        <dbReference type="ARBA" id="ARBA00022519"/>
    </source>
</evidence>
<dbReference type="OrthoDB" id="49066at2"/>
<evidence type="ECO:0000256" key="1">
    <source>
        <dbReference type="ARBA" id="ARBA00004429"/>
    </source>
</evidence>
<dbReference type="Pfam" id="PF04290">
    <property type="entry name" value="DctQ"/>
    <property type="match status" value="1"/>
</dbReference>
<dbReference type="Proteomes" id="UP000199394">
    <property type="component" value="Unassembled WGS sequence"/>
</dbReference>
<dbReference type="GO" id="GO:0005886">
    <property type="term" value="C:plasma membrane"/>
    <property type="evidence" value="ECO:0007669"/>
    <property type="project" value="UniProtKB-SubCell"/>
</dbReference>
<feature type="transmembrane region" description="Helical" evidence="9">
    <location>
        <begin position="20"/>
        <end position="39"/>
    </location>
</feature>
<dbReference type="GO" id="GO:0015740">
    <property type="term" value="P:C4-dicarboxylate transport"/>
    <property type="evidence" value="ECO:0007669"/>
    <property type="project" value="TreeGrafter"/>
</dbReference>
<sequence>MIKKGLSWLDVNFEPILMSALFYIMTILIVVQVGLRYFLGLGLSWGEELSRIIFVWLMYFAISYATRNQRHIRVSFLVNKTPEKVQKVILMITDFLFLAFTLRTLVSACNIVGEATLYNDRLVAMDVGLNVIYMAGVVGLLLMSIRLIQNIVWRLRHLDVPIEVFENINGKHLNSRKICFESGDESEWEHLEESEAEQIALGHHEEKGE</sequence>
<keyword evidence="3" id="KW-1003">Cell membrane</keyword>
<keyword evidence="2" id="KW-0813">Transport</keyword>
<evidence type="ECO:0000256" key="6">
    <source>
        <dbReference type="ARBA" id="ARBA00022989"/>
    </source>
</evidence>
<dbReference type="PANTHER" id="PTHR35011:SF2">
    <property type="entry name" value="2,3-DIKETO-L-GULONATE TRAP TRANSPORTER SMALL PERMEASE PROTEIN YIAM"/>
    <property type="match status" value="1"/>
</dbReference>
<accession>A0A1H4ARE2</accession>
<dbReference type="RefSeq" id="WP_090306624.1">
    <property type="nucleotide sequence ID" value="NZ_FNRK01000009.1"/>
</dbReference>
<dbReference type="PANTHER" id="PTHR35011">
    <property type="entry name" value="2,3-DIKETO-L-GULONATE TRAP TRANSPORTER SMALL PERMEASE PROTEIN YIAM"/>
    <property type="match status" value="1"/>
</dbReference>
<keyword evidence="4" id="KW-0997">Cell inner membrane</keyword>
<dbReference type="InterPro" id="IPR007387">
    <property type="entry name" value="TRAP_DctQ"/>
</dbReference>
<keyword evidence="6 9" id="KW-1133">Transmembrane helix</keyword>
<evidence type="ECO:0000256" key="3">
    <source>
        <dbReference type="ARBA" id="ARBA00022475"/>
    </source>
</evidence>
<comment type="similarity">
    <text evidence="8">Belongs to the TRAP transporter small permease family.</text>
</comment>
<dbReference type="GO" id="GO:0022857">
    <property type="term" value="F:transmembrane transporter activity"/>
    <property type="evidence" value="ECO:0007669"/>
    <property type="project" value="TreeGrafter"/>
</dbReference>